<proteinExistence type="predicted"/>
<dbReference type="Gene3D" id="2.120.10.30">
    <property type="entry name" value="TolB, C-terminal domain"/>
    <property type="match status" value="2"/>
</dbReference>
<keyword evidence="3" id="KW-0677">Repeat</keyword>
<dbReference type="PANTHER" id="PTHR46513">
    <property type="entry name" value="VITELLOGENIN RECEPTOR-LIKE PROTEIN-RELATED-RELATED"/>
    <property type="match status" value="1"/>
</dbReference>
<reference evidence="12" key="1">
    <citation type="submission" date="2025-08" db="UniProtKB">
        <authorList>
            <consortium name="RefSeq"/>
        </authorList>
    </citation>
    <scope>IDENTIFICATION</scope>
    <source>
        <tissue evidence="12">Sperm</tissue>
    </source>
</reference>
<evidence type="ECO:0000256" key="8">
    <source>
        <dbReference type="SAM" id="MobiDB-lite"/>
    </source>
</evidence>
<evidence type="ECO:0000313" key="11">
    <source>
        <dbReference type="Proteomes" id="UP001318040"/>
    </source>
</evidence>
<keyword evidence="11" id="KW-1185">Reference proteome</keyword>
<dbReference type="KEGG" id="pmrn:116940300"/>
<sequence>MHARVKREALFSLALSSPSLSLLPRSLAPPPLSLALSLREFPEGRTRPCDLALHAARDHPSLQPPPLPPLRAMRMTALSLACCFLAQVAAALEAASSQVSRPPVLVYALGGSVYAVNADGTGQRRLADPACPSLLLASHPAEERLYWACASSHAVQAVRVDGTQHQNVLLVNGAIAGLALDWVTNKIIWSDRDKGTIEEHDLGSGVRRRLVEKATLPTILALDPINKRLFWVSDSVTAPGIWRSSLEGSSPSRVQRLATRATALAVDPGPRRFFWAEGTGGPPAHGFIRSAQYDGRNGKSFRLPTGSQPAGLAVWARDIYFADGATSTIVRLDRRTGGHTVSVVPGPPSLRLGAISLVPQDPRSQATDPELQPFLLFSNGVRMMRINFDGSGFRSIREGLSVGQVAALDYDPVERKVYFVSSATRSIERMDIDGSAKEVLVASNPSLPLGLAVDWLHRKMYWTLPRVFRIEMSNLDGSERRIFFSQAGARPRAIVVHPTVSRVFWTEVGARPRVASAALDGDAVREVARGLLAVPAGLAVDRCSSRLFWSDPRRRVIEVAALDGTARRTLAQTGAEAVDQLAVYRDSVWFTTLARRTVVRLDKHSGRRLVHMQGDSMRPSAIVAVPPVPKSGTVKRFLELSGAQTACGDHVGGSPPAANASAPSPSIRAATNTATVADRGDEASVLPPSPVRTEHGAENNGTEYNGTEVGEGRGPVTAGCRACIPDTARRGGSDGWNRTAEPGCRDCGSKPRGHFADCPEHFRHFCLNGGDCLLVVQLNKPMCKCVAGFGGERCSSFNIESYDAQGAGDRQWLATSLAAVGLALLVAAVAACVLCICRKWRERTEHLAQWNIKQLLGKADGKPATTDTTPSPAAAAAAELSLKGAEVICS</sequence>
<keyword evidence="9" id="KW-0472">Membrane</keyword>
<keyword evidence="1 6" id="KW-0245">EGF-like domain</keyword>
<dbReference type="Gene3D" id="2.10.25.10">
    <property type="entry name" value="Laminin"/>
    <property type="match status" value="1"/>
</dbReference>
<dbReference type="GO" id="GO:0043410">
    <property type="term" value="P:positive regulation of MAPK cascade"/>
    <property type="evidence" value="ECO:0007669"/>
    <property type="project" value="TreeGrafter"/>
</dbReference>
<keyword evidence="5" id="KW-0325">Glycoprotein</keyword>
<dbReference type="InterPro" id="IPR000033">
    <property type="entry name" value="LDLR_classB_rpt"/>
</dbReference>
<evidence type="ECO:0000256" key="9">
    <source>
        <dbReference type="SAM" id="Phobius"/>
    </source>
</evidence>
<feature type="repeat" description="LDL-receptor class B" evidence="7">
    <location>
        <begin position="501"/>
        <end position="544"/>
    </location>
</feature>
<feature type="domain" description="EGF-like" evidence="10">
    <location>
        <begin position="754"/>
        <end position="795"/>
    </location>
</feature>
<feature type="repeat" description="LDL-receptor class B" evidence="7">
    <location>
        <begin position="415"/>
        <end position="457"/>
    </location>
</feature>
<dbReference type="GO" id="GO:0007173">
    <property type="term" value="P:epidermal growth factor receptor signaling pathway"/>
    <property type="evidence" value="ECO:0007669"/>
    <property type="project" value="TreeGrafter"/>
</dbReference>
<evidence type="ECO:0000256" key="7">
    <source>
        <dbReference type="PROSITE-ProRule" id="PRU00461"/>
    </source>
</evidence>
<dbReference type="GO" id="GO:0060070">
    <property type="term" value="P:canonical Wnt signaling pathway"/>
    <property type="evidence" value="ECO:0007669"/>
    <property type="project" value="TreeGrafter"/>
</dbReference>
<comment type="caution">
    <text evidence="6">Lacks conserved residue(s) required for the propagation of feature annotation.</text>
</comment>
<gene>
    <name evidence="12" type="primary">LOC116940300</name>
</gene>
<dbReference type="Proteomes" id="UP001318040">
    <property type="component" value="Chromosome 8"/>
</dbReference>
<keyword evidence="9" id="KW-0812">Transmembrane</keyword>
<organism evidence="11 12">
    <name type="scientific">Petromyzon marinus</name>
    <name type="common">Sea lamprey</name>
    <dbReference type="NCBI Taxonomy" id="7757"/>
    <lineage>
        <taxon>Eukaryota</taxon>
        <taxon>Metazoa</taxon>
        <taxon>Chordata</taxon>
        <taxon>Craniata</taxon>
        <taxon>Vertebrata</taxon>
        <taxon>Cyclostomata</taxon>
        <taxon>Hyperoartia</taxon>
        <taxon>Petromyzontiformes</taxon>
        <taxon>Petromyzontidae</taxon>
        <taxon>Petromyzon</taxon>
    </lineage>
</organism>
<feature type="disulfide bond" evidence="6">
    <location>
        <begin position="766"/>
        <end position="783"/>
    </location>
</feature>
<dbReference type="PANTHER" id="PTHR46513:SF5">
    <property type="entry name" value="PRO-EPIDERMAL GROWTH FACTOR"/>
    <property type="match status" value="1"/>
</dbReference>
<evidence type="ECO:0000259" key="10">
    <source>
        <dbReference type="PROSITE" id="PS50026"/>
    </source>
</evidence>
<dbReference type="GO" id="GO:0008284">
    <property type="term" value="P:positive regulation of cell population proliferation"/>
    <property type="evidence" value="ECO:0007669"/>
    <property type="project" value="TreeGrafter"/>
</dbReference>
<feature type="disulfide bond" evidence="6">
    <location>
        <begin position="785"/>
        <end position="794"/>
    </location>
</feature>
<dbReference type="SUPFAM" id="SSF63825">
    <property type="entry name" value="YWTD domain"/>
    <property type="match status" value="2"/>
</dbReference>
<dbReference type="AlphaFoldDB" id="A0AAJ7WRA1"/>
<dbReference type="GO" id="GO:0017147">
    <property type="term" value="F:Wnt-protein binding"/>
    <property type="evidence" value="ECO:0007669"/>
    <property type="project" value="TreeGrafter"/>
</dbReference>
<dbReference type="PROSITE" id="PS51120">
    <property type="entry name" value="LDLRB"/>
    <property type="match status" value="4"/>
</dbReference>
<evidence type="ECO:0000313" key="12">
    <source>
        <dbReference type="RefSeq" id="XP_032805823.1"/>
    </source>
</evidence>
<dbReference type="InterPro" id="IPR050778">
    <property type="entry name" value="Cueball_EGF_LRP_Nidogen"/>
</dbReference>
<dbReference type="PROSITE" id="PS00022">
    <property type="entry name" value="EGF_1"/>
    <property type="match status" value="1"/>
</dbReference>
<protein>
    <submittedName>
        <fullName evidence="12">Pro-epidermal growth factor-like</fullName>
    </submittedName>
</protein>
<dbReference type="GO" id="GO:0005886">
    <property type="term" value="C:plasma membrane"/>
    <property type="evidence" value="ECO:0007669"/>
    <property type="project" value="TreeGrafter"/>
</dbReference>
<feature type="region of interest" description="Disordered" evidence="8">
    <location>
        <begin position="675"/>
        <end position="712"/>
    </location>
</feature>
<dbReference type="InterPro" id="IPR011042">
    <property type="entry name" value="6-blade_b-propeller_TolB-like"/>
</dbReference>
<evidence type="ECO:0000256" key="6">
    <source>
        <dbReference type="PROSITE-ProRule" id="PRU00076"/>
    </source>
</evidence>
<dbReference type="SUPFAM" id="SSF57196">
    <property type="entry name" value="EGF/Laminin"/>
    <property type="match status" value="1"/>
</dbReference>
<evidence type="ECO:0000256" key="2">
    <source>
        <dbReference type="ARBA" id="ARBA00022729"/>
    </source>
</evidence>
<dbReference type="PROSITE" id="PS01186">
    <property type="entry name" value="EGF_2"/>
    <property type="match status" value="1"/>
</dbReference>
<dbReference type="SMART" id="SM00135">
    <property type="entry name" value="LY"/>
    <property type="match status" value="8"/>
</dbReference>
<dbReference type="PROSITE" id="PS50026">
    <property type="entry name" value="EGF_3"/>
    <property type="match status" value="1"/>
</dbReference>
<evidence type="ECO:0000256" key="4">
    <source>
        <dbReference type="ARBA" id="ARBA00023157"/>
    </source>
</evidence>
<dbReference type="FunFam" id="2.120.10.30:FF:000241">
    <property type="entry name" value="Low-density lipoprotein receptor-related protein 6"/>
    <property type="match status" value="1"/>
</dbReference>
<feature type="repeat" description="LDL-receptor class B" evidence="7">
    <location>
        <begin position="458"/>
        <end position="500"/>
    </location>
</feature>
<name>A0AAJ7WRA1_PETMA</name>
<feature type="repeat" description="LDL-receptor class B" evidence="7">
    <location>
        <begin position="545"/>
        <end position="587"/>
    </location>
</feature>
<dbReference type="Pfam" id="PF00058">
    <property type="entry name" value="Ldl_recept_b"/>
    <property type="match status" value="2"/>
</dbReference>
<dbReference type="InterPro" id="IPR000742">
    <property type="entry name" value="EGF"/>
</dbReference>
<keyword evidence="2" id="KW-0732">Signal</keyword>
<dbReference type="RefSeq" id="XP_032805823.1">
    <property type="nucleotide sequence ID" value="XM_032949932.1"/>
</dbReference>
<dbReference type="GO" id="GO:0042813">
    <property type="term" value="F:Wnt receptor activity"/>
    <property type="evidence" value="ECO:0007669"/>
    <property type="project" value="TreeGrafter"/>
</dbReference>
<feature type="transmembrane region" description="Helical" evidence="9">
    <location>
        <begin position="812"/>
        <end position="837"/>
    </location>
</feature>
<evidence type="ECO:0000256" key="3">
    <source>
        <dbReference type="ARBA" id="ARBA00022737"/>
    </source>
</evidence>
<keyword evidence="4 6" id="KW-1015">Disulfide bond</keyword>
<dbReference type="GO" id="GO:0008083">
    <property type="term" value="F:growth factor activity"/>
    <property type="evidence" value="ECO:0007669"/>
    <property type="project" value="TreeGrafter"/>
</dbReference>
<accession>A0AAJ7WRA1</accession>
<evidence type="ECO:0000256" key="5">
    <source>
        <dbReference type="ARBA" id="ARBA00023180"/>
    </source>
</evidence>
<keyword evidence="9" id="KW-1133">Transmembrane helix</keyword>
<evidence type="ECO:0000256" key="1">
    <source>
        <dbReference type="ARBA" id="ARBA00022536"/>
    </source>
</evidence>